<protein>
    <submittedName>
        <fullName evidence="1">Uncharacterized protein</fullName>
    </submittedName>
</protein>
<dbReference type="EMBL" id="LLXH01004978">
    <property type="protein sequence ID" value="PKC52891.1"/>
    <property type="molecule type" value="Genomic_DNA"/>
</dbReference>
<comment type="caution">
    <text evidence="1">The sequence shown here is derived from an EMBL/GenBank/DDBJ whole genome shotgun (WGS) entry which is preliminary data.</text>
</comment>
<evidence type="ECO:0000313" key="2">
    <source>
        <dbReference type="Proteomes" id="UP000232688"/>
    </source>
</evidence>
<sequence length="57" mass="6313">MGGIGIWDWDGILANGRGFWQKGWDMGWNGIGDSPIPFNMDILKAVGGTELQKKFDD</sequence>
<reference evidence="1 2" key="2">
    <citation type="submission" date="2017-10" db="EMBL/GenBank/DDBJ databases">
        <title>Genome analyses suggest a sexual origin of heterokaryosis in a supposedly ancient asexual fungus.</title>
        <authorList>
            <person name="Corradi N."/>
            <person name="Sedzielewska K."/>
            <person name="Noel J."/>
            <person name="Charron P."/>
            <person name="Farinelli L."/>
            <person name="Marton T."/>
            <person name="Kruger M."/>
            <person name="Pelin A."/>
            <person name="Brachmann A."/>
            <person name="Corradi N."/>
        </authorList>
    </citation>
    <scope>NUCLEOTIDE SEQUENCE [LARGE SCALE GENOMIC DNA]</scope>
    <source>
        <strain evidence="1 2">A1</strain>
    </source>
</reference>
<gene>
    <name evidence="1" type="ORF">RhiirA1_480444</name>
</gene>
<evidence type="ECO:0000313" key="1">
    <source>
        <dbReference type="EMBL" id="PKC52891.1"/>
    </source>
</evidence>
<accession>A0A2N0QPC5</accession>
<name>A0A2N0QPC5_9GLOM</name>
<dbReference type="VEuPathDB" id="FungiDB:RhiirA1_480444"/>
<dbReference type="AlphaFoldDB" id="A0A2N0QPC5"/>
<organism evidence="1 2">
    <name type="scientific">Rhizophagus irregularis</name>
    <dbReference type="NCBI Taxonomy" id="588596"/>
    <lineage>
        <taxon>Eukaryota</taxon>
        <taxon>Fungi</taxon>
        <taxon>Fungi incertae sedis</taxon>
        <taxon>Mucoromycota</taxon>
        <taxon>Glomeromycotina</taxon>
        <taxon>Glomeromycetes</taxon>
        <taxon>Glomerales</taxon>
        <taxon>Glomeraceae</taxon>
        <taxon>Rhizophagus</taxon>
    </lineage>
</organism>
<dbReference type="Proteomes" id="UP000232688">
    <property type="component" value="Unassembled WGS sequence"/>
</dbReference>
<reference evidence="1 2" key="1">
    <citation type="submission" date="2017-10" db="EMBL/GenBank/DDBJ databases">
        <title>Extensive intraspecific genome diversity in a model arbuscular mycorrhizal fungus.</title>
        <authorList>
            <person name="Chen E.C.H."/>
            <person name="Morin E."/>
            <person name="Baudet D."/>
            <person name="Noel J."/>
            <person name="Ndikumana S."/>
            <person name="Charron P."/>
            <person name="St-Onge C."/>
            <person name="Giorgi J."/>
            <person name="Grigoriev I.V."/>
            <person name="Roux C."/>
            <person name="Martin F.M."/>
            <person name="Corradi N."/>
        </authorList>
    </citation>
    <scope>NUCLEOTIDE SEQUENCE [LARGE SCALE GENOMIC DNA]</scope>
    <source>
        <strain evidence="1 2">A1</strain>
    </source>
</reference>
<proteinExistence type="predicted"/>